<evidence type="ECO:0000313" key="12">
    <source>
        <dbReference type="Proteomes" id="UP000677436"/>
    </source>
</evidence>
<dbReference type="PIRSF" id="PIRSF003092">
    <property type="entry name" value="MinD"/>
    <property type="match status" value="1"/>
</dbReference>
<name>A0A8D5UIA9_9BACL</name>
<organism evidence="11 12">
    <name type="scientific">Polycladomyces abyssicola</name>
    <dbReference type="NCBI Taxonomy" id="1125966"/>
    <lineage>
        <taxon>Bacteria</taxon>
        <taxon>Bacillati</taxon>
        <taxon>Bacillota</taxon>
        <taxon>Bacilli</taxon>
        <taxon>Bacillales</taxon>
        <taxon>Thermoactinomycetaceae</taxon>
        <taxon>Polycladomyces</taxon>
    </lineage>
</organism>
<reference evidence="11" key="1">
    <citation type="journal article" date="2013" name="Int. J. Syst. Evol. Microbiol.">
        <title>Polycladomyces abyssicola gen. nov., sp. nov., a thermophilic filamentous bacterium isolated from hemipelagic sediment.</title>
        <authorList>
            <person name="Tsubouchi T."/>
            <person name="Shimane Y."/>
            <person name="Mori K."/>
            <person name="Usui K."/>
            <person name="Hiraki T."/>
            <person name="Tame A."/>
            <person name="Uematsu K."/>
            <person name="Maruyama T."/>
            <person name="Hatada Y."/>
        </authorList>
    </citation>
    <scope>NUCLEOTIDE SEQUENCE</scope>
    <source>
        <strain evidence="11">JIR-001</strain>
    </source>
</reference>
<dbReference type="Pfam" id="PF10609">
    <property type="entry name" value="ParA"/>
    <property type="match status" value="1"/>
</dbReference>
<dbReference type="CDD" id="cd02036">
    <property type="entry name" value="MinD"/>
    <property type="match status" value="1"/>
</dbReference>
<dbReference type="Proteomes" id="UP000677436">
    <property type="component" value="Chromosome"/>
</dbReference>
<evidence type="ECO:0000256" key="6">
    <source>
        <dbReference type="ARBA" id="ARBA00023210"/>
    </source>
</evidence>
<keyword evidence="7" id="KW-0131">Cell cycle</keyword>
<evidence type="ECO:0000256" key="2">
    <source>
        <dbReference type="ARBA" id="ARBA00016887"/>
    </source>
</evidence>
<evidence type="ECO:0000256" key="9">
    <source>
        <dbReference type="ARBA" id="ARBA00032845"/>
    </source>
</evidence>
<dbReference type="EMBL" id="AP024601">
    <property type="protein sequence ID" value="BCU82613.1"/>
    <property type="molecule type" value="Genomic_DNA"/>
</dbReference>
<keyword evidence="6" id="KW-0717">Septation</keyword>
<keyword evidence="12" id="KW-1185">Reference proteome</keyword>
<dbReference type="RefSeq" id="WP_212772932.1">
    <property type="nucleotide sequence ID" value="NZ_AP024601.1"/>
</dbReference>
<dbReference type="InterPro" id="IPR033756">
    <property type="entry name" value="YlxH/NBP35"/>
</dbReference>
<dbReference type="Gene3D" id="3.40.50.300">
    <property type="entry name" value="P-loop containing nucleotide triphosphate hydrolases"/>
    <property type="match status" value="1"/>
</dbReference>
<evidence type="ECO:0000256" key="3">
    <source>
        <dbReference type="ARBA" id="ARBA00022618"/>
    </source>
</evidence>
<dbReference type="AlphaFoldDB" id="A0A8D5UIA9"/>
<dbReference type="GO" id="GO:0009898">
    <property type="term" value="C:cytoplasmic side of plasma membrane"/>
    <property type="evidence" value="ECO:0007669"/>
    <property type="project" value="TreeGrafter"/>
</dbReference>
<dbReference type="KEGG" id="pabs:JIR001_23960"/>
<evidence type="ECO:0000256" key="1">
    <source>
        <dbReference type="ARBA" id="ARBA00010257"/>
    </source>
</evidence>
<dbReference type="NCBIfam" id="TIGR01968">
    <property type="entry name" value="minD_bact"/>
    <property type="match status" value="1"/>
</dbReference>
<sequence length="270" mass="29454">MKHESVAITITSGKGGVGKSTTVASVGLGLAQLGKKVCLVDTDIGLRKLDLMLGLENRIVYDLVDVIEGTGKLRQALVRHKEYPDLALLPAAQTRYKEEVTPAQIKQVVDELRNEFDYILIDSPAGIEGGFRNAIAAADRAILVVNPEIPSVRDSDRVIGLLEAADLKQIDLIVNRVQPGMVRDGDMLSVERVQNHLAINLLGIVPEDKRIIRSSNTGEPVILDQKSLAGKAFSNIARRINGEEVPFLELEESGLISRIKRLFHIASALN</sequence>
<dbReference type="PANTHER" id="PTHR43384">
    <property type="entry name" value="SEPTUM SITE-DETERMINING PROTEIN MIND HOMOLOG, CHLOROPLASTIC-RELATED"/>
    <property type="match status" value="1"/>
</dbReference>
<dbReference type="GO" id="GO:0000917">
    <property type="term" value="P:division septum assembly"/>
    <property type="evidence" value="ECO:0007669"/>
    <property type="project" value="UniProtKB-KW"/>
</dbReference>
<protein>
    <recommendedName>
        <fullName evidence="2">Septum site-determining protein MinD</fullName>
    </recommendedName>
    <alternativeName>
        <fullName evidence="9">Cell division inhibitor MinD</fullName>
    </alternativeName>
</protein>
<evidence type="ECO:0000256" key="10">
    <source>
        <dbReference type="PIRSR" id="PIRSR003092-1"/>
    </source>
</evidence>
<keyword evidence="4 10" id="KW-0547">Nucleotide-binding</keyword>
<dbReference type="GO" id="GO:0051782">
    <property type="term" value="P:negative regulation of cell division"/>
    <property type="evidence" value="ECO:0007669"/>
    <property type="project" value="TreeGrafter"/>
</dbReference>
<dbReference type="GO" id="GO:0005829">
    <property type="term" value="C:cytosol"/>
    <property type="evidence" value="ECO:0007669"/>
    <property type="project" value="TreeGrafter"/>
</dbReference>
<dbReference type="FunFam" id="3.40.50.300:FF:000068">
    <property type="entry name" value="Site-determining protein"/>
    <property type="match status" value="1"/>
</dbReference>
<keyword evidence="5 10" id="KW-0067">ATP-binding</keyword>
<gene>
    <name evidence="11" type="ORF">JIR001_23960</name>
</gene>
<dbReference type="SUPFAM" id="SSF52540">
    <property type="entry name" value="P-loop containing nucleoside triphosphate hydrolases"/>
    <property type="match status" value="1"/>
</dbReference>
<comment type="similarity">
    <text evidence="1">Belongs to the ParA family. MinD subfamily.</text>
</comment>
<evidence type="ECO:0000313" key="11">
    <source>
        <dbReference type="EMBL" id="BCU82613.1"/>
    </source>
</evidence>
<evidence type="ECO:0000256" key="8">
    <source>
        <dbReference type="ARBA" id="ARBA00025436"/>
    </source>
</evidence>
<dbReference type="PANTHER" id="PTHR43384:SF6">
    <property type="entry name" value="SEPTUM SITE-DETERMINING PROTEIN MIND HOMOLOG, CHLOROPLASTIC"/>
    <property type="match status" value="1"/>
</dbReference>
<evidence type="ECO:0000256" key="5">
    <source>
        <dbReference type="ARBA" id="ARBA00022840"/>
    </source>
</evidence>
<evidence type="ECO:0000256" key="7">
    <source>
        <dbReference type="ARBA" id="ARBA00023306"/>
    </source>
</evidence>
<comment type="function">
    <text evidence="8">ATPase required for the correct placement of the division site. Cell division inhibitors MinC and MinD act in concert to form an inhibitor capable of blocking formation of the polar Z ring septums. Rapidly oscillates between the poles of the cell to destabilize FtsZ filaments that have formed before they mature into polar Z rings.</text>
</comment>
<keyword evidence="3" id="KW-0132">Cell division</keyword>
<dbReference type="GO" id="GO:0005524">
    <property type="term" value="F:ATP binding"/>
    <property type="evidence" value="ECO:0007669"/>
    <property type="project" value="UniProtKB-KW"/>
</dbReference>
<dbReference type="GO" id="GO:0016887">
    <property type="term" value="F:ATP hydrolysis activity"/>
    <property type="evidence" value="ECO:0007669"/>
    <property type="project" value="InterPro"/>
</dbReference>
<proteinExistence type="inferred from homology"/>
<feature type="binding site" evidence="10">
    <location>
        <begin position="14"/>
        <end position="21"/>
    </location>
    <ligand>
        <name>ATP</name>
        <dbReference type="ChEBI" id="CHEBI:30616"/>
    </ligand>
</feature>
<evidence type="ECO:0000256" key="4">
    <source>
        <dbReference type="ARBA" id="ARBA00022741"/>
    </source>
</evidence>
<dbReference type="InterPro" id="IPR050625">
    <property type="entry name" value="ParA/MinD_ATPase"/>
</dbReference>
<dbReference type="InterPro" id="IPR027417">
    <property type="entry name" value="P-loop_NTPase"/>
</dbReference>
<reference evidence="11" key="2">
    <citation type="journal article" date="2021" name="Microbiol. Resour. Announc.">
        <title>Complete Genome Sequence of Polycladomyces abyssicola JIR-001T, Isolated from Hemipelagic Sediment in Deep Seawater.</title>
        <authorList>
            <person name="Tsubouchi T."/>
            <person name="Kaneko Y."/>
        </authorList>
    </citation>
    <scope>NUCLEOTIDE SEQUENCE</scope>
    <source>
        <strain evidence="11">JIR-001</strain>
    </source>
</reference>
<dbReference type="InterPro" id="IPR025501">
    <property type="entry name" value="MinD_FleN"/>
</dbReference>
<dbReference type="InterPro" id="IPR010223">
    <property type="entry name" value="MinD"/>
</dbReference>
<accession>A0A8D5UIA9</accession>